<dbReference type="GO" id="GO:0019305">
    <property type="term" value="P:dTDP-rhamnose biosynthetic process"/>
    <property type="evidence" value="ECO:0007669"/>
    <property type="project" value="UniProtKB-UniPathway"/>
</dbReference>
<dbReference type="RefSeq" id="WP_182809986.1">
    <property type="nucleotide sequence ID" value="NZ_JACJFM010000025.1"/>
</dbReference>
<protein>
    <recommendedName>
        <fullName evidence="4 6">dTDP-4-dehydrorhamnose reductase</fullName>
        <ecNumber evidence="3 6">1.1.1.133</ecNumber>
    </recommendedName>
</protein>
<dbReference type="NCBIfam" id="TIGR01214">
    <property type="entry name" value="rmlD"/>
    <property type="match status" value="1"/>
</dbReference>
<comment type="caution">
    <text evidence="8">The sequence shown here is derived from an EMBL/GenBank/DDBJ whole genome shotgun (WGS) entry which is preliminary data.</text>
</comment>
<evidence type="ECO:0000256" key="6">
    <source>
        <dbReference type="RuleBase" id="RU364082"/>
    </source>
</evidence>
<dbReference type="GO" id="GO:0008831">
    <property type="term" value="F:dTDP-4-dehydrorhamnose reductase activity"/>
    <property type="evidence" value="ECO:0007669"/>
    <property type="project" value="UniProtKB-EC"/>
</dbReference>
<dbReference type="SUPFAM" id="SSF51735">
    <property type="entry name" value="NAD(P)-binding Rossmann-fold domains"/>
    <property type="match status" value="1"/>
</dbReference>
<gene>
    <name evidence="8" type="primary">rfbD</name>
    <name evidence="8" type="ORF">H4O21_16540</name>
</gene>
<dbReference type="Proteomes" id="UP000565262">
    <property type="component" value="Unassembled WGS sequence"/>
</dbReference>
<dbReference type="InterPro" id="IPR029903">
    <property type="entry name" value="RmlD-like-bd"/>
</dbReference>
<evidence type="ECO:0000256" key="4">
    <source>
        <dbReference type="ARBA" id="ARBA00017099"/>
    </source>
</evidence>
<evidence type="ECO:0000313" key="9">
    <source>
        <dbReference type="Proteomes" id="UP000565262"/>
    </source>
</evidence>
<evidence type="ECO:0000256" key="1">
    <source>
        <dbReference type="ARBA" id="ARBA00004781"/>
    </source>
</evidence>
<dbReference type="AlphaFoldDB" id="A0A839IU65"/>
<dbReference type="UniPathway" id="UPA00281"/>
<dbReference type="GO" id="GO:0009243">
    <property type="term" value="P:O antigen biosynthetic process"/>
    <property type="evidence" value="ECO:0007669"/>
    <property type="project" value="UniProtKB-UniPathway"/>
</dbReference>
<evidence type="ECO:0000259" key="7">
    <source>
        <dbReference type="Pfam" id="PF04321"/>
    </source>
</evidence>
<dbReference type="Gene3D" id="3.90.25.10">
    <property type="entry name" value="UDP-galactose 4-epimerase, domain 1"/>
    <property type="match status" value="1"/>
</dbReference>
<organism evidence="8 9">
    <name type="scientific">Oceanospirillum sediminis</name>
    <dbReference type="NCBI Taxonomy" id="2760088"/>
    <lineage>
        <taxon>Bacteria</taxon>
        <taxon>Pseudomonadati</taxon>
        <taxon>Pseudomonadota</taxon>
        <taxon>Gammaproteobacteria</taxon>
        <taxon>Oceanospirillales</taxon>
        <taxon>Oceanospirillaceae</taxon>
        <taxon>Oceanospirillum</taxon>
    </lineage>
</organism>
<evidence type="ECO:0000313" key="8">
    <source>
        <dbReference type="EMBL" id="MBB1488212.1"/>
    </source>
</evidence>
<dbReference type="InterPro" id="IPR036291">
    <property type="entry name" value="NAD(P)-bd_dom_sf"/>
</dbReference>
<name>A0A839IU65_9GAMM</name>
<keyword evidence="6 8" id="KW-0560">Oxidoreductase</keyword>
<comment type="similarity">
    <text evidence="2 6">Belongs to the dTDP-4-dehydrorhamnose reductase family.</text>
</comment>
<comment type="catalytic activity">
    <reaction evidence="5 6">
        <text>dTDP-beta-L-rhamnose + NADP(+) = dTDP-4-dehydro-beta-L-rhamnose + NADPH + H(+)</text>
        <dbReference type="Rhea" id="RHEA:21796"/>
        <dbReference type="ChEBI" id="CHEBI:15378"/>
        <dbReference type="ChEBI" id="CHEBI:57510"/>
        <dbReference type="ChEBI" id="CHEBI:57783"/>
        <dbReference type="ChEBI" id="CHEBI:58349"/>
        <dbReference type="ChEBI" id="CHEBI:62830"/>
        <dbReference type="EC" id="1.1.1.133"/>
    </reaction>
</comment>
<keyword evidence="6" id="KW-0521">NADP</keyword>
<dbReference type="EMBL" id="JACJFM010000025">
    <property type="protein sequence ID" value="MBB1488212.1"/>
    <property type="molecule type" value="Genomic_DNA"/>
</dbReference>
<evidence type="ECO:0000256" key="3">
    <source>
        <dbReference type="ARBA" id="ARBA00012929"/>
    </source>
</evidence>
<feature type="domain" description="RmlD-like substrate binding" evidence="7">
    <location>
        <begin position="3"/>
        <end position="312"/>
    </location>
</feature>
<dbReference type="EC" id="1.1.1.133" evidence="3 6"/>
<dbReference type="Pfam" id="PF04321">
    <property type="entry name" value="RmlD_sub_bind"/>
    <property type="match status" value="1"/>
</dbReference>
<dbReference type="UniPathway" id="UPA00124"/>
<dbReference type="PANTHER" id="PTHR10491">
    <property type="entry name" value="DTDP-4-DEHYDRORHAMNOSE REDUCTASE"/>
    <property type="match status" value="1"/>
</dbReference>
<dbReference type="Gene3D" id="3.40.50.720">
    <property type="entry name" value="NAD(P)-binding Rossmann-like Domain"/>
    <property type="match status" value="1"/>
</dbReference>
<accession>A0A839IU65</accession>
<keyword evidence="9" id="KW-1185">Reference proteome</keyword>
<proteinExistence type="inferred from homology"/>
<dbReference type="CDD" id="cd05254">
    <property type="entry name" value="dTDP_HR_like_SDR_e"/>
    <property type="match status" value="1"/>
</dbReference>
<comment type="pathway">
    <text evidence="1 6">Carbohydrate biosynthesis; dTDP-L-rhamnose biosynthesis.</text>
</comment>
<sequence length="317" mass="34604">MLNMLITGADGQLGQAFRALDAGHCLNNGMLSGIELIFAGRQQLDITDEEAIRTFLVAHSVNVVVNAAAYTAVDQAESDREQAFLINQDGPAAVARACHACGVKLIHISTDYVFDGAKSGPYSESDAVNPCSVYGASKLAGEQQIQAVLPEAVILRTSWVFSEFGQNFLKTMLRLARDRDALSIVSDQIGGPTYAPHIARVCLQLAYYLLSDDQDRPEGVYHFSGQPVTSWYGFASEIFRQLKQRQEESASEPDSDFLAYHIPALSEIPTQAYPTPAARPANSALNTNRLELLLQESFCNDWKDGVMLSLNALARTP</sequence>
<dbReference type="PANTHER" id="PTHR10491:SF4">
    <property type="entry name" value="METHIONINE ADENOSYLTRANSFERASE 2 SUBUNIT BETA"/>
    <property type="match status" value="1"/>
</dbReference>
<dbReference type="InterPro" id="IPR005913">
    <property type="entry name" value="dTDP_dehydrorham_reduct"/>
</dbReference>
<evidence type="ECO:0000256" key="2">
    <source>
        <dbReference type="ARBA" id="ARBA00010944"/>
    </source>
</evidence>
<comment type="function">
    <text evidence="6">Catalyzes the reduction of dTDP-6-deoxy-L-lyxo-4-hexulose to yield dTDP-L-rhamnose.</text>
</comment>
<reference evidence="8 9" key="1">
    <citation type="submission" date="2020-08" db="EMBL/GenBank/DDBJ databases">
        <title>Oceanospirillum sp. nov. isolated from marine sediment.</title>
        <authorList>
            <person name="Ji X."/>
        </authorList>
    </citation>
    <scope>NUCLEOTIDE SEQUENCE [LARGE SCALE GENOMIC DNA]</scope>
    <source>
        <strain evidence="8 9">D5</strain>
    </source>
</reference>
<evidence type="ECO:0000256" key="5">
    <source>
        <dbReference type="ARBA" id="ARBA00048200"/>
    </source>
</evidence>
<comment type="cofactor">
    <cofactor evidence="6">
        <name>Mg(2+)</name>
        <dbReference type="ChEBI" id="CHEBI:18420"/>
    </cofactor>
    <text evidence="6">Binds 1 Mg(2+) ion per monomer.</text>
</comment>